<feature type="transmembrane region" description="Helical" evidence="2">
    <location>
        <begin position="12"/>
        <end position="38"/>
    </location>
</feature>
<evidence type="ECO:0000313" key="3">
    <source>
        <dbReference type="EMBL" id="CUP24964.1"/>
    </source>
</evidence>
<dbReference type="OrthoDB" id="9768786at2"/>
<keyword evidence="2" id="KW-0472">Membrane</keyword>
<organism evidence="3 4">
    <name type="scientific">Anaerotruncus colihominis</name>
    <dbReference type="NCBI Taxonomy" id="169435"/>
    <lineage>
        <taxon>Bacteria</taxon>
        <taxon>Bacillati</taxon>
        <taxon>Bacillota</taxon>
        <taxon>Clostridia</taxon>
        <taxon>Eubacteriales</taxon>
        <taxon>Oscillospiraceae</taxon>
        <taxon>Anaerotruncus</taxon>
    </lineage>
</organism>
<evidence type="ECO:0000313" key="4">
    <source>
        <dbReference type="Proteomes" id="UP000095765"/>
    </source>
</evidence>
<feature type="transmembrane region" description="Helical" evidence="2">
    <location>
        <begin position="50"/>
        <end position="72"/>
    </location>
</feature>
<dbReference type="EMBL" id="CZBE01000001">
    <property type="protein sequence ID" value="CUP24964.1"/>
    <property type="molecule type" value="Genomic_DNA"/>
</dbReference>
<keyword evidence="2" id="KW-0812">Transmembrane</keyword>
<protein>
    <submittedName>
        <fullName evidence="3">Uncharacterized protein</fullName>
    </submittedName>
</protein>
<dbReference type="AlphaFoldDB" id="A0A174LKX2"/>
<gene>
    <name evidence="3" type="ORF">ERS852551_00226</name>
</gene>
<sequence length="145" mass="16361">MPILNGEHIGEMIWSVFLGMILPFLITGTIFMIIWLFFRKALWNMPVIQLLVDFVLALIFLLVCAVVVWPLVSHWLKTAEIPDSPVFVNEDGTPYEYDASTEWVDVASHIEFPDPFDPENCPDIVSGVESDAPTRSGDYDASLTE</sequence>
<evidence type="ECO:0000256" key="2">
    <source>
        <dbReference type="SAM" id="Phobius"/>
    </source>
</evidence>
<dbReference type="Proteomes" id="UP000095765">
    <property type="component" value="Unassembled WGS sequence"/>
</dbReference>
<proteinExistence type="predicted"/>
<name>A0A174LKX2_9FIRM</name>
<feature type="region of interest" description="Disordered" evidence="1">
    <location>
        <begin position="126"/>
        <end position="145"/>
    </location>
</feature>
<evidence type="ECO:0000256" key="1">
    <source>
        <dbReference type="SAM" id="MobiDB-lite"/>
    </source>
</evidence>
<reference evidence="3 4" key="1">
    <citation type="submission" date="2015-09" db="EMBL/GenBank/DDBJ databases">
        <authorList>
            <consortium name="Pathogen Informatics"/>
        </authorList>
    </citation>
    <scope>NUCLEOTIDE SEQUENCE [LARGE SCALE GENOMIC DNA]</scope>
    <source>
        <strain evidence="3 4">2789STDY5834939</strain>
    </source>
</reference>
<accession>A0A174LKX2</accession>
<keyword evidence="2" id="KW-1133">Transmembrane helix</keyword>
<dbReference type="RefSeq" id="WP_055243780.1">
    <property type="nucleotide sequence ID" value="NZ_CZBE01000001.1"/>
</dbReference>